<proteinExistence type="inferred from homology"/>
<comment type="similarity">
    <text evidence="2">Belongs to the TTC19 family.</text>
</comment>
<dbReference type="AlphaFoldDB" id="A0A6P8YDD2"/>
<evidence type="ECO:0000256" key="6">
    <source>
        <dbReference type="ARBA" id="ARBA00023128"/>
    </source>
</evidence>
<dbReference type="PROSITE" id="PS50005">
    <property type="entry name" value="TPR"/>
    <property type="match status" value="1"/>
</dbReference>
<keyword evidence="3" id="KW-0677">Repeat</keyword>
<dbReference type="OrthoDB" id="5986190at2759"/>
<dbReference type="SMART" id="SM00028">
    <property type="entry name" value="TPR"/>
    <property type="match status" value="3"/>
</dbReference>
<dbReference type="Gene3D" id="1.25.40.10">
    <property type="entry name" value="Tetratricopeptide repeat domain"/>
    <property type="match status" value="2"/>
</dbReference>
<evidence type="ECO:0000256" key="5">
    <source>
        <dbReference type="ARBA" id="ARBA00022946"/>
    </source>
</evidence>
<comment type="subcellular location">
    <subcellularLocation>
        <location evidence="1">Mitochondrion</location>
    </subcellularLocation>
</comment>
<dbReference type="InParanoid" id="A0A6P8YDD2"/>
<dbReference type="InterPro" id="IPR011990">
    <property type="entry name" value="TPR-like_helical_dom_sf"/>
</dbReference>
<gene>
    <name evidence="9" type="primary">LOC117643119</name>
</gene>
<keyword evidence="4 7" id="KW-0802">TPR repeat</keyword>
<dbReference type="RefSeq" id="XP_034237693.1">
    <property type="nucleotide sequence ID" value="XM_034381802.1"/>
</dbReference>
<dbReference type="PANTHER" id="PTHR13143:SF6">
    <property type="entry name" value="TETRATRICOPEPTIDE REPEAT PROTEIN 19, MITOCHONDRIAL"/>
    <property type="match status" value="1"/>
</dbReference>
<evidence type="ECO:0000256" key="3">
    <source>
        <dbReference type="ARBA" id="ARBA00022737"/>
    </source>
</evidence>
<dbReference type="PANTHER" id="PTHR13143">
    <property type="entry name" value="TETRATRICOPEPTIDE REPEAT PROTEIN 19"/>
    <property type="match status" value="1"/>
</dbReference>
<evidence type="ECO:0000256" key="1">
    <source>
        <dbReference type="ARBA" id="ARBA00004173"/>
    </source>
</evidence>
<sequence>MALFRHCLLGKINSIRPSYVPFYSTFIPESAFLTNREALGCLWNKFCGVTNSAVHEVSPLKGTHRNGGRRNEKKSYSHLRIMFVPAILKGIFPSDETEELTPEKNLVNHIKRSILLMENGEPQKAERLLHIALKMAQDMKHEKGITYVYDTMANLAFENGEHQKAQALFVEVLKRLIGSGLAQDDIIVINISLKIADTFLTMGDYTKSEQGFLFCLDSLKKKITEGASDEDTLILYTQTLDRYSLFLLHVKRPNEAVKFLELALEMAETVFGNLNNKIGAILLSDMGVIKTSLGEKEEASQCFEKALAIANQEEVDTSAAVIMVNRGLALKESGLSEEARHWCTMGQNLAIKEKNKSILKAAEECLKANSGNRNEGRTPL</sequence>
<accession>A0A6P8YDD2</accession>
<dbReference type="CTD" id="54902"/>
<name>A0A6P8YDD2_THRPL</name>
<organism evidence="9">
    <name type="scientific">Thrips palmi</name>
    <name type="common">Melon thrips</name>
    <dbReference type="NCBI Taxonomy" id="161013"/>
    <lineage>
        <taxon>Eukaryota</taxon>
        <taxon>Metazoa</taxon>
        <taxon>Ecdysozoa</taxon>
        <taxon>Arthropoda</taxon>
        <taxon>Hexapoda</taxon>
        <taxon>Insecta</taxon>
        <taxon>Pterygota</taxon>
        <taxon>Neoptera</taxon>
        <taxon>Paraneoptera</taxon>
        <taxon>Thysanoptera</taxon>
        <taxon>Terebrantia</taxon>
        <taxon>Thripoidea</taxon>
        <taxon>Thripidae</taxon>
        <taxon>Thrips</taxon>
    </lineage>
</organism>
<dbReference type="InterPro" id="IPR019734">
    <property type="entry name" value="TPR_rpt"/>
</dbReference>
<dbReference type="GeneID" id="117643119"/>
<dbReference type="KEGG" id="tpal:117643119"/>
<dbReference type="Pfam" id="PF13424">
    <property type="entry name" value="TPR_12"/>
    <property type="match status" value="1"/>
</dbReference>
<reference evidence="9" key="1">
    <citation type="submission" date="2025-08" db="UniProtKB">
        <authorList>
            <consortium name="RefSeq"/>
        </authorList>
    </citation>
    <scope>IDENTIFICATION</scope>
    <source>
        <tissue evidence="9">Total insect</tissue>
    </source>
</reference>
<dbReference type="InterPro" id="IPR040395">
    <property type="entry name" value="TTC19"/>
</dbReference>
<evidence type="ECO:0000256" key="2">
    <source>
        <dbReference type="ARBA" id="ARBA00008219"/>
    </source>
</evidence>
<keyword evidence="8" id="KW-1185">Reference proteome</keyword>
<dbReference type="FunCoup" id="A0A6P8YDD2">
    <property type="interactions" value="1071"/>
</dbReference>
<keyword evidence="5" id="KW-0809">Transit peptide</keyword>
<evidence type="ECO:0000256" key="7">
    <source>
        <dbReference type="PROSITE-ProRule" id="PRU00339"/>
    </source>
</evidence>
<evidence type="ECO:0000313" key="8">
    <source>
        <dbReference type="Proteomes" id="UP000515158"/>
    </source>
</evidence>
<dbReference type="Proteomes" id="UP000515158">
    <property type="component" value="Unplaced"/>
</dbReference>
<dbReference type="SUPFAM" id="SSF48452">
    <property type="entry name" value="TPR-like"/>
    <property type="match status" value="2"/>
</dbReference>
<protein>
    <submittedName>
        <fullName evidence="9">Tetratricopeptide repeat protein 19 homolog, mitochondrial</fullName>
    </submittedName>
</protein>
<feature type="repeat" description="TPR" evidence="7">
    <location>
        <begin position="280"/>
        <end position="313"/>
    </location>
</feature>
<evidence type="ECO:0000313" key="9">
    <source>
        <dbReference type="RefSeq" id="XP_034237693.1"/>
    </source>
</evidence>
<evidence type="ECO:0000256" key="4">
    <source>
        <dbReference type="ARBA" id="ARBA00022803"/>
    </source>
</evidence>
<dbReference type="GO" id="GO:0005743">
    <property type="term" value="C:mitochondrial inner membrane"/>
    <property type="evidence" value="ECO:0007669"/>
    <property type="project" value="TreeGrafter"/>
</dbReference>
<dbReference type="GO" id="GO:0034551">
    <property type="term" value="P:mitochondrial respiratory chain complex III assembly"/>
    <property type="evidence" value="ECO:0007669"/>
    <property type="project" value="InterPro"/>
</dbReference>
<keyword evidence="6" id="KW-0496">Mitochondrion</keyword>